<dbReference type="PANTHER" id="PTHR42829:SF2">
    <property type="entry name" value="NADH-UBIQUINONE OXIDOREDUCTASE CHAIN 5"/>
    <property type="match status" value="1"/>
</dbReference>
<dbReference type="AlphaFoldDB" id="A0A343EST8"/>
<dbReference type="InterPro" id="IPR001750">
    <property type="entry name" value="ND/Mrp_TM"/>
</dbReference>
<dbReference type="EMBL" id="KY486754">
    <property type="protein sequence ID" value="ASL24624.1"/>
    <property type="molecule type" value="Genomic_DNA"/>
</dbReference>
<evidence type="ECO:0000313" key="10">
    <source>
        <dbReference type="EMBL" id="ASL24624.1"/>
    </source>
</evidence>
<feature type="transmembrane region" description="Helical" evidence="8">
    <location>
        <begin position="78"/>
        <end position="95"/>
    </location>
</feature>
<keyword evidence="4 8" id="KW-1133">Transmembrane helix</keyword>
<dbReference type="GO" id="GO:0016020">
    <property type="term" value="C:membrane"/>
    <property type="evidence" value="ECO:0007669"/>
    <property type="project" value="UniProtKB-SubCell"/>
</dbReference>
<feature type="transmembrane region" description="Helical" evidence="8">
    <location>
        <begin position="278"/>
        <end position="298"/>
    </location>
</feature>
<dbReference type="GO" id="GO:0042773">
    <property type="term" value="P:ATP synthesis coupled electron transport"/>
    <property type="evidence" value="ECO:0007669"/>
    <property type="project" value="InterPro"/>
</dbReference>
<dbReference type="PANTHER" id="PTHR42829">
    <property type="entry name" value="NADH-UBIQUINONE OXIDOREDUCTASE CHAIN 5"/>
    <property type="match status" value="1"/>
</dbReference>
<evidence type="ECO:0000256" key="7">
    <source>
        <dbReference type="ARBA" id="ARBA00049551"/>
    </source>
</evidence>
<protein>
    <recommendedName>
        <fullName evidence="2">NADH:ubiquinone reductase (H(+)-translocating)</fullName>
        <ecNumber evidence="2">7.1.1.2</ecNumber>
    </recommendedName>
    <alternativeName>
        <fullName evidence="6">NADH dehydrogenase subunit 5</fullName>
    </alternativeName>
</protein>
<dbReference type="GO" id="GO:0003954">
    <property type="term" value="F:NADH dehydrogenase activity"/>
    <property type="evidence" value="ECO:0007669"/>
    <property type="project" value="TreeGrafter"/>
</dbReference>
<proteinExistence type="predicted"/>
<dbReference type="InterPro" id="IPR003945">
    <property type="entry name" value="NU5C-like"/>
</dbReference>
<feature type="transmembrane region" description="Helical" evidence="8">
    <location>
        <begin position="498"/>
        <end position="517"/>
    </location>
</feature>
<sequence length="518" mass="56172">MTYAVLVGVIMLACMLFTGFNNITIGALNYFSCGVLWGFLGVIDGVSLSIWLMLLLCFGFVCWYTPHYLGGGVVSSDLIVIICVFVGVMWGLVLTGDFLTSLILWEYLGVVSFFLIIFYLSYLSLRASVVTLVSSRLGDVGLFMIIALAISANVSFWLIGVCILLVVCTKSASFPLISWLLEAMRAPTPVSSLVHSSTLVAAGVWFSLRYDTAGLLDNEDLLLTILVVSVVFTAVPSMFFFDLKKIVALSTSNNINWCLIYVLVGGVWLGLFQLICHGVSKCLLFMLVGDVMSGVGGSQASNFSYSAPNYGGYGAFGLVCIILGLSGAPFIGVFFTKHCMLSSLGMLSNSATVTIVFFCVLLSYLYSYRLCRILITPRCSASLGVMYTCSACSATYWWLFLNSLVCSSLDEFTYASVGSAAVITGFELTACLVCWVAYDSVILANSSSSLFGVDVVVEFCYHVFYTTCEFTSFCLLRWDSRLLSAVKAPAVGSINWGHAVNVILIMSCLVLILMCALV</sequence>
<evidence type="ECO:0000256" key="1">
    <source>
        <dbReference type="ARBA" id="ARBA00004141"/>
    </source>
</evidence>
<feature type="transmembrane region" description="Helical" evidence="8">
    <location>
        <begin position="222"/>
        <end position="243"/>
    </location>
</feature>
<feature type="domain" description="NADH:quinone oxidoreductase/Mrp antiporter transmembrane" evidence="9">
    <location>
        <begin position="97"/>
        <end position="360"/>
    </location>
</feature>
<feature type="transmembrane region" description="Helical" evidence="8">
    <location>
        <begin position="35"/>
        <end position="66"/>
    </location>
</feature>
<dbReference type="PRINTS" id="PR01434">
    <property type="entry name" value="NADHDHGNASE5"/>
</dbReference>
<name>A0A343EST8_9CEST</name>
<evidence type="ECO:0000259" key="9">
    <source>
        <dbReference type="Pfam" id="PF00361"/>
    </source>
</evidence>
<dbReference type="EC" id="7.1.1.2" evidence="2"/>
<geneLocation type="mitochondrion" evidence="10"/>
<reference evidence="10" key="1">
    <citation type="journal article" date="2017" name="Parasit. Vectors">
        <title>The complete mitochondrial DNA of three monozoic tapeworms in the Caryophyllidea: a mitogenomic perspective on the phylogeny of eucestodes.</title>
        <authorList>
            <person name="Li W.X."/>
            <person name="Zhang D."/>
            <person name="Boyce K."/>
            <person name="Xi B.W."/>
            <person name="Zou H."/>
            <person name="Wu S.G."/>
            <person name="Li M."/>
            <person name="Wang G.T."/>
        </authorList>
    </citation>
    <scope>NUCLEOTIDE SEQUENCE</scope>
</reference>
<evidence type="ECO:0000256" key="5">
    <source>
        <dbReference type="ARBA" id="ARBA00023136"/>
    </source>
</evidence>
<evidence type="ECO:0000256" key="8">
    <source>
        <dbReference type="SAM" id="Phobius"/>
    </source>
</evidence>
<comment type="subcellular location">
    <subcellularLocation>
        <location evidence="1">Membrane</location>
        <topology evidence="1">Multi-pass membrane protein</topology>
    </subcellularLocation>
</comment>
<evidence type="ECO:0000256" key="6">
    <source>
        <dbReference type="ARBA" id="ARBA00031027"/>
    </source>
</evidence>
<feature type="transmembrane region" description="Helical" evidence="8">
    <location>
        <begin position="255"/>
        <end position="272"/>
    </location>
</feature>
<feature type="transmembrane region" description="Helical" evidence="8">
    <location>
        <begin position="379"/>
        <end position="400"/>
    </location>
</feature>
<keyword evidence="3 8" id="KW-0812">Transmembrane</keyword>
<feature type="transmembrane region" description="Helical" evidence="8">
    <location>
        <begin position="310"/>
        <end position="335"/>
    </location>
</feature>
<dbReference type="GO" id="GO:0008137">
    <property type="term" value="F:NADH dehydrogenase (ubiquinone) activity"/>
    <property type="evidence" value="ECO:0007669"/>
    <property type="project" value="UniProtKB-EC"/>
</dbReference>
<keyword evidence="5 8" id="KW-0472">Membrane</keyword>
<accession>A0A343EST8</accession>
<evidence type="ECO:0000256" key="2">
    <source>
        <dbReference type="ARBA" id="ARBA00012944"/>
    </source>
</evidence>
<feature type="transmembrane region" description="Helical" evidence="8">
    <location>
        <begin position="6"/>
        <end position="28"/>
    </location>
</feature>
<feature type="transmembrane region" description="Helical" evidence="8">
    <location>
        <begin position="142"/>
        <end position="169"/>
    </location>
</feature>
<keyword evidence="10" id="KW-0496">Mitochondrion</keyword>
<feature type="transmembrane region" description="Helical" evidence="8">
    <location>
        <begin position="347"/>
        <end position="367"/>
    </location>
</feature>
<evidence type="ECO:0000256" key="3">
    <source>
        <dbReference type="ARBA" id="ARBA00022692"/>
    </source>
</evidence>
<feature type="transmembrane region" description="Helical" evidence="8">
    <location>
        <begin position="412"/>
        <end position="438"/>
    </location>
</feature>
<comment type="catalytic activity">
    <reaction evidence="7">
        <text>a ubiquinone + NADH + 5 H(+)(in) = a ubiquinol + NAD(+) + 4 H(+)(out)</text>
        <dbReference type="Rhea" id="RHEA:29091"/>
        <dbReference type="Rhea" id="RHEA-COMP:9565"/>
        <dbReference type="Rhea" id="RHEA-COMP:9566"/>
        <dbReference type="ChEBI" id="CHEBI:15378"/>
        <dbReference type="ChEBI" id="CHEBI:16389"/>
        <dbReference type="ChEBI" id="CHEBI:17976"/>
        <dbReference type="ChEBI" id="CHEBI:57540"/>
        <dbReference type="ChEBI" id="CHEBI:57945"/>
        <dbReference type="EC" id="7.1.1.2"/>
    </reaction>
</comment>
<organism evidence="10">
    <name type="scientific">Atractolytocestus huronensis</name>
    <dbReference type="NCBI Taxonomy" id="507542"/>
    <lineage>
        <taxon>Eukaryota</taxon>
        <taxon>Metazoa</taxon>
        <taxon>Spiralia</taxon>
        <taxon>Lophotrochozoa</taxon>
        <taxon>Platyhelminthes</taxon>
        <taxon>Cestoda</taxon>
        <taxon>Eucestoda</taxon>
        <taxon>Caryophyllidea</taxon>
        <taxon>Lytocestidae</taxon>
        <taxon>Atractolytocestus</taxon>
    </lineage>
</organism>
<dbReference type="Pfam" id="PF00361">
    <property type="entry name" value="Proton_antipo_M"/>
    <property type="match status" value="1"/>
</dbReference>
<feature type="transmembrane region" description="Helical" evidence="8">
    <location>
        <begin position="102"/>
        <end position="122"/>
    </location>
</feature>
<evidence type="ECO:0000256" key="4">
    <source>
        <dbReference type="ARBA" id="ARBA00022989"/>
    </source>
</evidence>
<gene>
    <name evidence="10" type="primary">nad5</name>
</gene>
<dbReference type="GO" id="GO:0015990">
    <property type="term" value="P:electron transport coupled proton transport"/>
    <property type="evidence" value="ECO:0007669"/>
    <property type="project" value="TreeGrafter"/>
</dbReference>